<accession>A0A1Z4BMS0</accession>
<dbReference type="Pfam" id="PF14903">
    <property type="entry name" value="WG_beta_rep"/>
    <property type="match status" value="7"/>
</dbReference>
<reference evidence="3" key="1">
    <citation type="submission" date="2017-06" db="EMBL/GenBank/DDBJ databases">
        <title>Complete genome sequence of Capnocytophaga sp. KCOM 1579 (=ChDC OS43) isolated from a human refractory periapical abscess lesion.</title>
        <authorList>
            <person name="Kook J.-K."/>
            <person name="Park S.-N."/>
            <person name="Lim Y.K."/>
            <person name="Roh H."/>
        </authorList>
    </citation>
    <scope>NUCLEOTIDE SEQUENCE [LARGE SCALE GENOMIC DNA]</scope>
    <source>
        <strain evidence="3">ChDC OS43</strain>
    </source>
</reference>
<evidence type="ECO:0008006" key="4">
    <source>
        <dbReference type="Google" id="ProtNLM"/>
    </source>
</evidence>
<dbReference type="EMBL" id="CP022022">
    <property type="protein sequence ID" value="ASF42575.1"/>
    <property type="molecule type" value="Genomic_DNA"/>
</dbReference>
<keyword evidence="1" id="KW-0732">Signal</keyword>
<proteinExistence type="predicted"/>
<feature type="chain" id="PRO_5013074404" description="WG repeat-containing protein" evidence="1">
    <location>
        <begin position="21"/>
        <end position="772"/>
    </location>
</feature>
<gene>
    <name evidence="2" type="ORF">CBG49_05530</name>
</gene>
<feature type="signal peptide" evidence="1">
    <location>
        <begin position="1"/>
        <end position="20"/>
    </location>
</feature>
<sequence length="772" mass="89496">MKLFALFLLTLAWACHPSNSNTPQSEFTINDWGAQYDEIRIADEDEQLVYINKGNKWGLARYDGKVIFPPKYDNIRITVAKYKQVENIINPVIAILTLNGKEALYRVWPSNCDHYHNCDKTEMAPFAYNFQSSVNDSDRLGIIIARNEKNYFSLFNLEGTELLTPLYEDLIIKDTLLYGYLNHHWEVYNWWGTEFISSEEKPADPNCGIIPFMHNDKWGAFNLKTQDSIPNEYELFDAYDEYYECARVKKNNKWGYLNTKGEEYIPIKYDTLGTFQDFGEEKAIAIARLQNKWGAIDTDGNIAIPFVYEAIVNNLDNHYYRKVKKDNQWGLLTCEGKMALPPKYEDIKDFFYGFSEDDDNEAFFVKQKNKWGIVKTFTNEVLLPPIYDSIQTIENYELLKLWKNGKQGYADAITYKVLINPIYEEALYFINNCASVKKQGKWGAINRKQQVVIPFEYDSLGHCAHHRFLITKNGKKGLITDKNILITPLYDDLKRDFQGFAFAKTAGKWQIINEITGKSLTEPIYDAIEGLNVGYETSEGENEDTFEYTFFDETYYQIFTVKKNNKYGWVNNQGKELTPIKYDEISHSYGGLSVVKVKNSYGIINLEGKEILPPIYDDIKKINEDKIKTGYEKGSINYATQKITFNTKKRAWQKYLAVRKKNKWQLIDKNGKAITSLKYDVLSNETMDFNSGLGINQIIPFFVGGRWGFVRPDGSEIPPRYDRIISHDNNFIKVTTNSSKVLGVIYGEFYIDYWGVCQQNCYNAPADHPKQE</sequence>
<evidence type="ECO:0000313" key="3">
    <source>
        <dbReference type="Proteomes" id="UP000197007"/>
    </source>
</evidence>
<dbReference type="InterPro" id="IPR032774">
    <property type="entry name" value="WG_beta_rep"/>
</dbReference>
<evidence type="ECO:0000256" key="1">
    <source>
        <dbReference type="SAM" id="SignalP"/>
    </source>
</evidence>
<dbReference type="KEGG" id="capn:CBG49_05530"/>
<protein>
    <recommendedName>
        <fullName evidence="4">WG repeat-containing protein</fullName>
    </recommendedName>
</protein>
<dbReference type="PANTHER" id="PTHR37841">
    <property type="entry name" value="GLR2918 PROTEIN"/>
    <property type="match status" value="1"/>
</dbReference>
<evidence type="ECO:0000313" key="2">
    <source>
        <dbReference type="EMBL" id="ASF42575.1"/>
    </source>
</evidence>
<name>A0A1Z4BMS0_9FLAO</name>
<keyword evidence="3" id="KW-1185">Reference proteome</keyword>
<dbReference type="RefSeq" id="WP_088593710.1">
    <property type="nucleotide sequence ID" value="NZ_CP022022.1"/>
</dbReference>
<dbReference type="SUPFAM" id="SSF69360">
    <property type="entry name" value="Cell wall binding repeat"/>
    <property type="match status" value="1"/>
</dbReference>
<organism evidence="2 3">
    <name type="scientific">Capnocytophaga endodontalis</name>
    <dbReference type="NCBI Taxonomy" id="2708117"/>
    <lineage>
        <taxon>Bacteria</taxon>
        <taxon>Pseudomonadati</taxon>
        <taxon>Bacteroidota</taxon>
        <taxon>Flavobacteriia</taxon>
        <taxon>Flavobacteriales</taxon>
        <taxon>Flavobacteriaceae</taxon>
        <taxon>Capnocytophaga</taxon>
    </lineage>
</organism>
<dbReference type="PANTHER" id="PTHR37841:SF1">
    <property type="entry name" value="DUF3298 DOMAIN-CONTAINING PROTEIN"/>
    <property type="match status" value="1"/>
</dbReference>
<dbReference type="Proteomes" id="UP000197007">
    <property type="component" value="Chromosome"/>
</dbReference>
<dbReference type="AlphaFoldDB" id="A0A1Z4BMS0"/>